<sequence>MKSFSFLYRLRKLNPSVQVRYNAYYKHIRALIFCWFACAKLATIAILVRSYLFIRALLPCHSPSPAQPKAAHSNPRHDRLAAHKAMKTISPWTSRYFLQISQTLSTICRGHPSHLES</sequence>
<accession>A0AAV3YQV3</accession>
<proteinExistence type="predicted"/>
<evidence type="ECO:0000313" key="2">
    <source>
        <dbReference type="EMBL" id="GFN85695.1"/>
    </source>
</evidence>
<organism evidence="2 3">
    <name type="scientific">Plakobranchus ocellatus</name>
    <dbReference type="NCBI Taxonomy" id="259542"/>
    <lineage>
        <taxon>Eukaryota</taxon>
        <taxon>Metazoa</taxon>
        <taxon>Spiralia</taxon>
        <taxon>Lophotrochozoa</taxon>
        <taxon>Mollusca</taxon>
        <taxon>Gastropoda</taxon>
        <taxon>Heterobranchia</taxon>
        <taxon>Euthyneura</taxon>
        <taxon>Panpulmonata</taxon>
        <taxon>Sacoglossa</taxon>
        <taxon>Placobranchoidea</taxon>
        <taxon>Plakobranchidae</taxon>
        <taxon>Plakobranchus</taxon>
    </lineage>
</organism>
<evidence type="ECO:0000256" key="1">
    <source>
        <dbReference type="SAM" id="Phobius"/>
    </source>
</evidence>
<gene>
    <name evidence="2" type="ORF">PoB_001220100</name>
</gene>
<comment type="caution">
    <text evidence="2">The sequence shown here is derived from an EMBL/GenBank/DDBJ whole genome shotgun (WGS) entry which is preliminary data.</text>
</comment>
<feature type="transmembrane region" description="Helical" evidence="1">
    <location>
        <begin position="30"/>
        <end position="54"/>
    </location>
</feature>
<keyword evidence="1" id="KW-1133">Transmembrane helix</keyword>
<keyword evidence="3" id="KW-1185">Reference proteome</keyword>
<reference evidence="2 3" key="1">
    <citation type="journal article" date="2021" name="Elife">
        <title>Chloroplast acquisition without the gene transfer in kleptoplastic sea slugs, Plakobranchus ocellatus.</title>
        <authorList>
            <person name="Maeda T."/>
            <person name="Takahashi S."/>
            <person name="Yoshida T."/>
            <person name="Shimamura S."/>
            <person name="Takaki Y."/>
            <person name="Nagai Y."/>
            <person name="Toyoda A."/>
            <person name="Suzuki Y."/>
            <person name="Arimoto A."/>
            <person name="Ishii H."/>
            <person name="Satoh N."/>
            <person name="Nishiyama T."/>
            <person name="Hasebe M."/>
            <person name="Maruyama T."/>
            <person name="Minagawa J."/>
            <person name="Obokata J."/>
            <person name="Shigenobu S."/>
        </authorList>
    </citation>
    <scope>NUCLEOTIDE SEQUENCE [LARGE SCALE GENOMIC DNA]</scope>
</reference>
<name>A0AAV3YQV3_9GAST</name>
<dbReference type="Proteomes" id="UP000735302">
    <property type="component" value="Unassembled WGS sequence"/>
</dbReference>
<keyword evidence="1" id="KW-0812">Transmembrane</keyword>
<protein>
    <submittedName>
        <fullName evidence="2">Uncharacterized protein</fullName>
    </submittedName>
</protein>
<keyword evidence="1" id="KW-0472">Membrane</keyword>
<evidence type="ECO:0000313" key="3">
    <source>
        <dbReference type="Proteomes" id="UP000735302"/>
    </source>
</evidence>
<dbReference type="EMBL" id="BLXT01001455">
    <property type="protein sequence ID" value="GFN85695.1"/>
    <property type="molecule type" value="Genomic_DNA"/>
</dbReference>
<dbReference type="AlphaFoldDB" id="A0AAV3YQV3"/>